<gene>
    <name evidence="1" type="ORF">RSOL_049610</name>
</gene>
<name>X8IWC9_9AGAM</name>
<dbReference type="AlphaFoldDB" id="X8IWC9"/>
<evidence type="ECO:0000313" key="2">
    <source>
        <dbReference type="Proteomes" id="UP000030108"/>
    </source>
</evidence>
<evidence type="ECO:0000313" key="1">
    <source>
        <dbReference type="EMBL" id="EUC54448.1"/>
    </source>
</evidence>
<dbReference type="Proteomes" id="UP000030108">
    <property type="component" value="Unassembled WGS sequence"/>
</dbReference>
<sequence>MHELNLHTRRDKAGIIDSHNILRSADTIRQAEIVACGQSTPPAPLESACARSTEHISPIYTTRYGLIGAYTQLRLNWHQLTPGLALPGLAWPLDPARHAEIAARAHLVYP</sequence>
<comment type="caution">
    <text evidence="1">The sequence shown here is derived from an EMBL/GenBank/DDBJ whole genome shotgun (WGS) entry which is preliminary data.</text>
</comment>
<accession>X8IWC9</accession>
<dbReference type="EMBL" id="JATN01000322">
    <property type="protein sequence ID" value="EUC54448.1"/>
    <property type="molecule type" value="Genomic_DNA"/>
</dbReference>
<organism evidence="1 2">
    <name type="scientific">Rhizoctonia solani AG-3 Rhs1AP</name>
    <dbReference type="NCBI Taxonomy" id="1086054"/>
    <lineage>
        <taxon>Eukaryota</taxon>
        <taxon>Fungi</taxon>
        <taxon>Dikarya</taxon>
        <taxon>Basidiomycota</taxon>
        <taxon>Agaricomycotina</taxon>
        <taxon>Agaricomycetes</taxon>
        <taxon>Cantharellales</taxon>
        <taxon>Ceratobasidiaceae</taxon>
        <taxon>Rhizoctonia</taxon>
    </lineage>
</organism>
<feature type="non-terminal residue" evidence="1">
    <location>
        <position position="110"/>
    </location>
</feature>
<reference evidence="2" key="1">
    <citation type="journal article" date="2014" name="Genome Announc.">
        <title>Draft genome sequence of the plant-pathogenic soil fungus Rhizoctonia solani anastomosis group 3 strain Rhs1AP.</title>
        <authorList>
            <person name="Cubeta M.A."/>
            <person name="Thomas E."/>
            <person name="Dean R.A."/>
            <person name="Jabaji S."/>
            <person name="Neate S.M."/>
            <person name="Tavantzis S."/>
            <person name="Toda T."/>
            <person name="Vilgalys R."/>
            <person name="Bharathan N."/>
            <person name="Fedorova-Abrams N."/>
            <person name="Pakala S.B."/>
            <person name="Pakala S.M."/>
            <person name="Zafar N."/>
            <person name="Joardar V."/>
            <person name="Losada L."/>
            <person name="Nierman W.C."/>
        </authorList>
    </citation>
    <scope>NUCLEOTIDE SEQUENCE [LARGE SCALE GENOMIC DNA]</scope>
    <source>
        <strain evidence="2">AG-3</strain>
    </source>
</reference>
<proteinExistence type="predicted"/>
<protein>
    <submittedName>
        <fullName evidence="1">Uncharacterized protein</fullName>
    </submittedName>
</protein>